<name>A0A812HVK0_9DINO</name>
<feature type="transmembrane region" description="Helical" evidence="3">
    <location>
        <begin position="708"/>
        <end position="726"/>
    </location>
</feature>
<feature type="compositionally biased region" description="Basic and acidic residues" evidence="2">
    <location>
        <begin position="250"/>
        <end position="276"/>
    </location>
</feature>
<dbReference type="GO" id="GO:0019825">
    <property type="term" value="F:oxygen binding"/>
    <property type="evidence" value="ECO:0007669"/>
    <property type="project" value="InterPro"/>
</dbReference>
<evidence type="ECO:0000313" key="4">
    <source>
        <dbReference type="EMBL" id="CAE6962466.1"/>
    </source>
</evidence>
<keyword evidence="3" id="KW-0472">Membrane</keyword>
<organism evidence="4 5">
    <name type="scientific">Symbiodinium natans</name>
    <dbReference type="NCBI Taxonomy" id="878477"/>
    <lineage>
        <taxon>Eukaryota</taxon>
        <taxon>Sar</taxon>
        <taxon>Alveolata</taxon>
        <taxon>Dinophyceae</taxon>
        <taxon>Suessiales</taxon>
        <taxon>Symbiodiniaceae</taxon>
        <taxon>Symbiodinium</taxon>
    </lineage>
</organism>
<proteinExistence type="predicted"/>
<evidence type="ECO:0008006" key="6">
    <source>
        <dbReference type="Google" id="ProtNLM"/>
    </source>
</evidence>
<feature type="region of interest" description="Disordered" evidence="2">
    <location>
        <begin position="1076"/>
        <end position="1115"/>
    </location>
</feature>
<feature type="compositionally biased region" description="Low complexity" evidence="2">
    <location>
        <begin position="1090"/>
        <end position="1108"/>
    </location>
</feature>
<keyword evidence="3" id="KW-1133">Transmembrane helix</keyword>
<evidence type="ECO:0000256" key="3">
    <source>
        <dbReference type="SAM" id="Phobius"/>
    </source>
</evidence>
<feature type="transmembrane region" description="Helical" evidence="3">
    <location>
        <begin position="909"/>
        <end position="925"/>
    </location>
</feature>
<feature type="transmembrane region" description="Helical" evidence="3">
    <location>
        <begin position="791"/>
        <end position="811"/>
    </location>
</feature>
<dbReference type="EMBL" id="CAJNDS010000114">
    <property type="protein sequence ID" value="CAE6962466.1"/>
    <property type="molecule type" value="Genomic_DNA"/>
</dbReference>
<dbReference type="CDD" id="cd01040">
    <property type="entry name" value="Mb-like"/>
    <property type="match status" value="2"/>
</dbReference>
<feature type="transmembrane region" description="Helical" evidence="3">
    <location>
        <begin position="937"/>
        <end position="959"/>
    </location>
</feature>
<dbReference type="InterPro" id="IPR024862">
    <property type="entry name" value="TRPV"/>
</dbReference>
<gene>
    <name evidence="4" type="ORF">SNAT2548_LOCUS2029</name>
</gene>
<dbReference type="InterPro" id="IPR044399">
    <property type="entry name" value="Mb-like_M"/>
</dbReference>
<evidence type="ECO:0000256" key="1">
    <source>
        <dbReference type="ARBA" id="ARBA00022737"/>
    </source>
</evidence>
<feature type="region of interest" description="Disordered" evidence="2">
    <location>
        <begin position="237"/>
        <end position="276"/>
    </location>
</feature>
<dbReference type="OrthoDB" id="444248at2759"/>
<comment type="caution">
    <text evidence="4">The sequence shown here is derived from an EMBL/GenBank/DDBJ whole genome shotgun (WGS) entry which is preliminary data.</text>
</comment>
<dbReference type="PANTHER" id="PTHR10582">
    <property type="entry name" value="TRANSIENT RECEPTOR POTENTIAL ION CHANNEL PROTEIN"/>
    <property type="match status" value="1"/>
</dbReference>
<sequence>MSSHDSSADSASSREGETDFVVEEVEVHIEDSQDGSPAAVEEEESFDECLEKYQTVQEHLLEDIRIQEDVAECVKEVWNRFISSQSSRDAAGEAIYSAVFDAAPSLQGLFKTPRSVMAMRFMNGLTSIVNICHNPSALRTQVEALGFQHLDLEVTAPRVAIFREAIVDLLEMELPNGLPSKARVGLQALLNYSGGAYIYIRREYSARVKIIQRSWRVANNKDTEEEGEQVDEAAAATVTPDNESDLLQKSVEKTQRAASKESKDSEGAPVRRDSKTEANTIKTTATELKVPTTFNEMFLFNAAVMGFGQSTWMHLVLDQFDDIVSNVANSYRLQEECDVLSLVLAQHPGSIRLSEFKAVMLASLRSLVPKEWDSNHEVAWNWLWENVERMLRSHIGKPQAHEEALGRFILSLSESSILFLRQELYRRFFAVAPAGQDHFKQSTTRLYFIADKIIEMTIEIFRSPRQMVVDISALGLRHVGYEVPTELFAPFVSAAVDVVRGMTTDEVAEAAFRWSLTLVSKILVRTVLEGSTIVMRAINTNQEKALRKAIAVAPRGRRATELLEIRVGTQSISPLMWAIESGSLNCAKAMIQDLLTIRADRDNYYYGCDDLFSRHPNIIQKLCAEAPTLLKPLLDGLVWRSRITFQGKRRVNYYLKHLVQTEEGRFNQALEWLADFKDPQIISHSVVALFADIVWNRLAMYYFLLTRLYFLLTLCVFATSQAILGSSDARTHSEEENIAIFVCRAFIYVGSMLHMFIREIRLFVHDWRHGAMERLFNKVPIPEFLCSGQELGNLLLLFMLIFMCAQEPIWWCIPDMYGDFPGAGLFTTSCDAGEQHKEAYAAFSCAAMLLYCLLILDLSIVSMRISAFVLVCGRVVAEVGLFLMAAVFLIVSFSLGISALDRQSPSFEGIGNAAFSLFAMTLGLYPTDNLGELKDSVGVLITVSVFTILVAIFLLNLLVAQLNQAYQIIFPDMQGYARLNRASVIVATVDQVSQKRWSKFLQSLNLDERLEFNEGDVGLAGGIQVMEPSWANPTTVDSIRRFGGSTSPSMPWPEDEKHYSDEDRFERLEKLMIRATKGAKKKGSRLSAMTSGTTSNSSGTGHSSSSSEHTSDHVL</sequence>
<protein>
    <recommendedName>
        <fullName evidence="6">Ion transport domain-containing protein</fullName>
    </recommendedName>
</protein>
<dbReference type="Gene3D" id="1.10.490.10">
    <property type="entry name" value="Globins"/>
    <property type="match status" value="2"/>
</dbReference>
<evidence type="ECO:0000256" key="2">
    <source>
        <dbReference type="SAM" id="MobiDB-lite"/>
    </source>
</evidence>
<keyword evidence="1" id="KW-0677">Repeat</keyword>
<dbReference type="GO" id="GO:0005262">
    <property type="term" value="F:calcium channel activity"/>
    <property type="evidence" value="ECO:0007669"/>
    <property type="project" value="TreeGrafter"/>
</dbReference>
<keyword evidence="3" id="KW-0812">Transmembrane</keyword>
<dbReference type="GO" id="GO:0098703">
    <property type="term" value="P:calcium ion import across plasma membrane"/>
    <property type="evidence" value="ECO:0007669"/>
    <property type="project" value="TreeGrafter"/>
</dbReference>
<dbReference type="AlphaFoldDB" id="A0A812HVK0"/>
<dbReference type="GO" id="GO:0020037">
    <property type="term" value="F:heme binding"/>
    <property type="evidence" value="ECO:0007669"/>
    <property type="project" value="InterPro"/>
</dbReference>
<dbReference type="Proteomes" id="UP000604046">
    <property type="component" value="Unassembled WGS sequence"/>
</dbReference>
<dbReference type="SUPFAM" id="SSF46458">
    <property type="entry name" value="Globin-like"/>
    <property type="match status" value="2"/>
</dbReference>
<dbReference type="InterPro" id="IPR009050">
    <property type="entry name" value="Globin-like_sf"/>
</dbReference>
<accession>A0A812HVK0</accession>
<keyword evidence="5" id="KW-1185">Reference proteome</keyword>
<evidence type="ECO:0000313" key="5">
    <source>
        <dbReference type="Proteomes" id="UP000604046"/>
    </source>
</evidence>
<reference evidence="4" key="1">
    <citation type="submission" date="2021-02" db="EMBL/GenBank/DDBJ databases">
        <authorList>
            <person name="Dougan E. K."/>
            <person name="Rhodes N."/>
            <person name="Thang M."/>
            <person name="Chan C."/>
        </authorList>
    </citation>
    <scope>NUCLEOTIDE SEQUENCE</scope>
</reference>
<feature type="transmembrane region" description="Helical" evidence="3">
    <location>
        <begin position="738"/>
        <end position="757"/>
    </location>
</feature>
<feature type="transmembrane region" description="Helical" evidence="3">
    <location>
        <begin position="875"/>
        <end position="897"/>
    </location>
</feature>
<dbReference type="PANTHER" id="PTHR10582:SF2">
    <property type="entry name" value="INACTIVE"/>
    <property type="match status" value="1"/>
</dbReference>
<dbReference type="InterPro" id="IPR012292">
    <property type="entry name" value="Globin/Proto"/>
</dbReference>
<dbReference type="GO" id="GO:0005886">
    <property type="term" value="C:plasma membrane"/>
    <property type="evidence" value="ECO:0007669"/>
    <property type="project" value="TreeGrafter"/>
</dbReference>
<feature type="transmembrane region" description="Helical" evidence="3">
    <location>
        <begin position="839"/>
        <end position="863"/>
    </location>
</feature>